<feature type="region of interest" description="Disordered" evidence="8">
    <location>
        <begin position="346"/>
        <end position="365"/>
    </location>
</feature>
<feature type="compositionally biased region" description="Pro residues" evidence="8">
    <location>
        <begin position="213"/>
        <end position="222"/>
    </location>
</feature>
<dbReference type="PANTHER" id="PTHR31986:SF7">
    <property type="entry name" value="REGULATOR OF DRUG SENSITIVITY 2"/>
    <property type="match status" value="1"/>
</dbReference>
<dbReference type="AlphaFoldDB" id="A0A0F7SPG8"/>
<sequence>MSSAKRKAMQALPSSPPPSAAAVAQTQSSASKDREREKKRTKVQIACVFCKRSHMVCSNERPCERCVRRGIQHLCTDLDPSTLTTTNASDGTVAAATATTANITAASSSSSSGVSLNAGKKSRSQQVTKPSTSSSLGSSSSASSSSASPPPKSKSCVSSFSRTKHSLNKPSSQALASNPRRPSLADRISSSSSTNEISSDKRRLFNHQASLAGPPPFLPPIVPKSMGSGDDQVPSIPQEDQISSLQQQQQQQEEESNAATLPELRQHQQRNPLNKAFPPQSIAHQLQSKHNPLSSQLQPQHPPLPQSYPSAQRPSISPQIYPEHASGGPRVGQPDSQQAYSLLSKATSIPNPKPLRPPSPNYSKPVMRTEETMIDPSLAPSPIGMTPIASPWNGIGTLTPRTSEALGVSRDKGLEEPPGDNLVPTLASSSGYKDAEWGSLSEFLNTLEFPSSLLPLSSNNSTSFPSPSQSAGQSFIPNSLNASAASPSLFANAQQNGSFNDLLNQLYKSYQDQHKINLGALQARVSRPASPTHFPHHFHPYPPPLPNQPAAQSSTQHPLSHPVPFSSDEVQHTFHHQPQQQQHQQYVNPGHQKDEDHQPMLSGAHSQLQPVPSLAVGDHLHAILRAKFESSQLVSASEGWDWELGWAKLESWMDATVSEASKERISAPLRIFRPTVREILASLSKEEKILIEEGFQRLVLQMDRCFTVVRTPSLFWRRTGQIFKANNEFANLLGIDINWFKDGKLGIYELMTEDSAVNFWEQYCAIGFDTSRKAVLTTCTLCPPARLLKRNAAALAAANAMNSMSGSSSNTTNTAGNILGPGGSSSTPVLRRTGKEISCCFSFTVIRDQWGIPLGVSGQVMRI</sequence>
<evidence type="ECO:0000256" key="7">
    <source>
        <dbReference type="ARBA" id="ARBA00023242"/>
    </source>
</evidence>
<evidence type="ECO:0000256" key="4">
    <source>
        <dbReference type="ARBA" id="ARBA00023015"/>
    </source>
</evidence>
<feature type="compositionally biased region" description="Low complexity" evidence="8">
    <location>
        <begin position="238"/>
        <end position="251"/>
    </location>
</feature>
<keyword evidence="7" id="KW-0539">Nucleus</keyword>
<evidence type="ECO:0000256" key="2">
    <source>
        <dbReference type="ARBA" id="ARBA00022723"/>
    </source>
</evidence>
<feature type="compositionally biased region" description="Polar residues" evidence="8">
    <location>
        <begin position="282"/>
        <end position="291"/>
    </location>
</feature>
<feature type="compositionally biased region" description="Low complexity" evidence="8">
    <location>
        <begin position="20"/>
        <end position="30"/>
    </location>
</feature>
<dbReference type="GO" id="GO:0000977">
    <property type="term" value="F:RNA polymerase II transcription regulatory region sequence-specific DNA binding"/>
    <property type="evidence" value="ECO:0007669"/>
    <property type="project" value="TreeGrafter"/>
</dbReference>
<dbReference type="CDD" id="cd00067">
    <property type="entry name" value="GAL4"/>
    <property type="match status" value="1"/>
</dbReference>
<reference evidence="10" key="1">
    <citation type="submission" date="2014-08" db="EMBL/GenBank/DDBJ databases">
        <authorList>
            <person name="Sharma Rahul"/>
            <person name="Thines Marco"/>
        </authorList>
    </citation>
    <scope>NUCLEOTIDE SEQUENCE</scope>
</reference>
<feature type="compositionally biased region" description="Low complexity" evidence="8">
    <location>
        <begin position="103"/>
        <end position="115"/>
    </location>
</feature>
<evidence type="ECO:0000256" key="1">
    <source>
        <dbReference type="ARBA" id="ARBA00004123"/>
    </source>
</evidence>
<accession>A0A0F7SPG8</accession>
<dbReference type="SUPFAM" id="SSF57701">
    <property type="entry name" value="Zn2/Cys6 DNA-binding domain"/>
    <property type="match status" value="1"/>
</dbReference>
<proteinExistence type="predicted"/>
<feature type="compositionally biased region" description="Pro residues" evidence="8">
    <location>
        <begin position="351"/>
        <end position="360"/>
    </location>
</feature>
<dbReference type="EMBL" id="LN483142">
    <property type="protein sequence ID" value="CED83301.1"/>
    <property type="molecule type" value="Genomic_DNA"/>
</dbReference>
<organism evidence="10">
    <name type="scientific">Phaffia rhodozyma</name>
    <name type="common">Yeast</name>
    <name type="synonym">Xanthophyllomyces dendrorhous</name>
    <dbReference type="NCBI Taxonomy" id="264483"/>
    <lineage>
        <taxon>Eukaryota</taxon>
        <taxon>Fungi</taxon>
        <taxon>Dikarya</taxon>
        <taxon>Basidiomycota</taxon>
        <taxon>Agaricomycotina</taxon>
        <taxon>Tremellomycetes</taxon>
        <taxon>Cystofilobasidiales</taxon>
        <taxon>Mrakiaceae</taxon>
        <taxon>Phaffia</taxon>
    </lineage>
</organism>
<dbReference type="PANTHER" id="PTHR31986">
    <property type="entry name" value="REGULATOR OF DRUG SENSITIVITY 2"/>
    <property type="match status" value="1"/>
</dbReference>
<feature type="compositionally biased region" description="Low complexity" evidence="8">
    <location>
        <begin position="576"/>
        <end position="585"/>
    </location>
</feature>
<feature type="region of interest" description="Disordered" evidence="8">
    <location>
        <begin position="103"/>
        <end position="258"/>
    </location>
</feature>
<comment type="subcellular location">
    <subcellularLocation>
        <location evidence="1">Nucleus</location>
    </subcellularLocation>
</comment>
<protein>
    <submittedName>
        <fullName evidence="10">Zn(2)-C6 fungal-type DNA-binding domain</fullName>
    </submittedName>
</protein>
<dbReference type="Pfam" id="PF24990">
    <property type="entry name" value="PAS_13"/>
    <property type="match status" value="1"/>
</dbReference>
<dbReference type="PROSITE" id="PS00463">
    <property type="entry name" value="ZN2_CY6_FUNGAL_1"/>
    <property type="match status" value="1"/>
</dbReference>
<name>A0A0F7SPG8_PHARH</name>
<evidence type="ECO:0000259" key="9">
    <source>
        <dbReference type="PROSITE" id="PS50048"/>
    </source>
</evidence>
<dbReference type="InterPro" id="IPR036864">
    <property type="entry name" value="Zn2-C6_fun-type_DNA-bd_sf"/>
</dbReference>
<feature type="region of interest" description="Disordered" evidence="8">
    <location>
        <begin position="1"/>
        <end position="41"/>
    </location>
</feature>
<keyword evidence="5 10" id="KW-0238">DNA-binding</keyword>
<evidence type="ECO:0000313" key="10">
    <source>
        <dbReference type="EMBL" id="CED83301.1"/>
    </source>
</evidence>
<feature type="region of interest" description="Disordered" evidence="8">
    <location>
        <begin position="528"/>
        <end position="606"/>
    </location>
</feature>
<evidence type="ECO:0000256" key="5">
    <source>
        <dbReference type="ARBA" id="ARBA00023125"/>
    </source>
</evidence>
<dbReference type="InterPro" id="IPR056751">
    <property type="entry name" value="PAS_13"/>
</dbReference>
<dbReference type="SMART" id="SM00066">
    <property type="entry name" value="GAL4"/>
    <property type="match status" value="1"/>
</dbReference>
<keyword evidence="6" id="KW-0804">Transcription</keyword>
<feature type="domain" description="Zn(2)-C6 fungal-type" evidence="9">
    <location>
        <begin position="46"/>
        <end position="77"/>
    </location>
</feature>
<evidence type="ECO:0000256" key="8">
    <source>
        <dbReference type="SAM" id="MobiDB-lite"/>
    </source>
</evidence>
<dbReference type="Gene3D" id="4.10.240.10">
    <property type="entry name" value="Zn(2)-C6 fungal-type DNA-binding domain"/>
    <property type="match status" value="1"/>
</dbReference>
<keyword evidence="4" id="KW-0805">Transcription regulation</keyword>
<dbReference type="InterPro" id="IPR053045">
    <property type="entry name" value="Zinc_cluster_trans_reg"/>
</dbReference>
<dbReference type="PROSITE" id="PS50048">
    <property type="entry name" value="ZN2_CY6_FUNGAL_2"/>
    <property type="match status" value="1"/>
</dbReference>
<feature type="region of interest" description="Disordered" evidence="8">
    <location>
        <begin position="281"/>
        <end position="336"/>
    </location>
</feature>
<keyword evidence="3" id="KW-0862">Zinc</keyword>
<dbReference type="InterPro" id="IPR001138">
    <property type="entry name" value="Zn2Cys6_DnaBD"/>
</dbReference>
<feature type="compositionally biased region" description="Low complexity" evidence="8">
    <location>
        <begin position="130"/>
        <end position="161"/>
    </location>
</feature>
<evidence type="ECO:0000256" key="6">
    <source>
        <dbReference type="ARBA" id="ARBA00023163"/>
    </source>
</evidence>
<evidence type="ECO:0000256" key="3">
    <source>
        <dbReference type="ARBA" id="ARBA00022833"/>
    </source>
</evidence>
<dbReference type="GO" id="GO:0000981">
    <property type="term" value="F:DNA-binding transcription factor activity, RNA polymerase II-specific"/>
    <property type="evidence" value="ECO:0007669"/>
    <property type="project" value="InterPro"/>
</dbReference>
<dbReference type="GO" id="GO:0008270">
    <property type="term" value="F:zinc ion binding"/>
    <property type="evidence" value="ECO:0007669"/>
    <property type="project" value="InterPro"/>
</dbReference>
<keyword evidence="2" id="KW-0479">Metal-binding</keyword>
<dbReference type="GO" id="GO:0005634">
    <property type="term" value="C:nucleus"/>
    <property type="evidence" value="ECO:0007669"/>
    <property type="project" value="UniProtKB-SubCell"/>
</dbReference>